<protein>
    <recommendedName>
        <fullName evidence="4">Recombinase domain-containing protein</fullName>
    </recommendedName>
</protein>
<dbReference type="EMBL" id="BAAAZD010000001">
    <property type="protein sequence ID" value="GAA4003594.1"/>
    <property type="molecule type" value="Genomic_DNA"/>
</dbReference>
<sequence>MYKALMAGEHRRSIGRQADGSRVGGTPISLTSLHHLLQNPAYIGEVTHRGERFPGLSRADRLQYRQRRETSLPVSPCNEPSCPDEQLTAFMDHVCKAQGLLYRHRDLSVAEPAWSVGKKPLHFSRLIRLNYLAPDIIAAIVDGRRQLDLLARC</sequence>
<comment type="caution">
    <text evidence="2">The sequence shown here is derived from an EMBL/GenBank/DDBJ whole genome shotgun (WGS) entry which is preliminary data.</text>
</comment>
<gene>
    <name evidence="2" type="ORF">GCM10022211_14120</name>
</gene>
<name>A0ABP7RXB4_9SPHN</name>
<dbReference type="Proteomes" id="UP001501310">
    <property type="component" value="Unassembled WGS sequence"/>
</dbReference>
<evidence type="ECO:0000313" key="2">
    <source>
        <dbReference type="EMBL" id="GAA4003594.1"/>
    </source>
</evidence>
<keyword evidence="3" id="KW-1185">Reference proteome</keyword>
<evidence type="ECO:0000256" key="1">
    <source>
        <dbReference type="SAM" id="MobiDB-lite"/>
    </source>
</evidence>
<accession>A0ABP7RXB4</accession>
<evidence type="ECO:0000313" key="3">
    <source>
        <dbReference type="Proteomes" id="UP001501310"/>
    </source>
</evidence>
<proteinExistence type="predicted"/>
<reference evidence="3" key="1">
    <citation type="journal article" date="2019" name="Int. J. Syst. Evol. Microbiol.">
        <title>The Global Catalogue of Microorganisms (GCM) 10K type strain sequencing project: providing services to taxonomists for standard genome sequencing and annotation.</title>
        <authorList>
            <consortium name="The Broad Institute Genomics Platform"/>
            <consortium name="The Broad Institute Genome Sequencing Center for Infectious Disease"/>
            <person name="Wu L."/>
            <person name="Ma J."/>
        </authorList>
    </citation>
    <scope>NUCLEOTIDE SEQUENCE [LARGE SCALE GENOMIC DNA]</scope>
    <source>
        <strain evidence="3">JCM 16603</strain>
    </source>
</reference>
<evidence type="ECO:0008006" key="4">
    <source>
        <dbReference type="Google" id="ProtNLM"/>
    </source>
</evidence>
<organism evidence="2 3">
    <name type="scientific">Sphingomonas humi</name>
    <dbReference type="NCBI Taxonomy" id="335630"/>
    <lineage>
        <taxon>Bacteria</taxon>
        <taxon>Pseudomonadati</taxon>
        <taxon>Pseudomonadota</taxon>
        <taxon>Alphaproteobacteria</taxon>
        <taxon>Sphingomonadales</taxon>
        <taxon>Sphingomonadaceae</taxon>
        <taxon>Sphingomonas</taxon>
    </lineage>
</organism>
<feature type="region of interest" description="Disordered" evidence="1">
    <location>
        <begin position="1"/>
        <end position="23"/>
    </location>
</feature>